<name>A0ABS9DZU7_9PROT</name>
<accession>A0ABS9DZU7</accession>
<protein>
    <submittedName>
        <fullName evidence="1">Tetratricopeptide repeat protein</fullName>
    </submittedName>
</protein>
<dbReference type="PIRSF" id="PIRSF029288">
    <property type="entry name" value="SciE_ImpE"/>
    <property type="match status" value="1"/>
</dbReference>
<dbReference type="InterPro" id="IPR009211">
    <property type="entry name" value="TagJ"/>
</dbReference>
<dbReference type="SUPFAM" id="SSF144059">
    <property type="entry name" value="ImpE-like"/>
    <property type="match status" value="1"/>
</dbReference>
<organism evidence="1 2">
    <name type="scientific">Acidiphilium iwatense</name>
    <dbReference type="NCBI Taxonomy" id="768198"/>
    <lineage>
        <taxon>Bacteria</taxon>
        <taxon>Pseudomonadati</taxon>
        <taxon>Pseudomonadota</taxon>
        <taxon>Alphaproteobacteria</taxon>
        <taxon>Acetobacterales</taxon>
        <taxon>Acidocellaceae</taxon>
        <taxon>Acidiphilium</taxon>
    </lineage>
</organism>
<dbReference type="Proteomes" id="UP001521209">
    <property type="component" value="Unassembled WGS sequence"/>
</dbReference>
<sequence>MQGNTIPTEGSAGAAFRAGRLDDAIAAATVAVKAKPADVAARVLLAEMLVFAGNFERADVLLDAAGQLDPGAAVVVAEFRQLLRAEMARRQLYRDGRVPEFLDEPGPVERALLEALVALRAGDAAAARKAADAAEAGRKTMTGEADGVKFEDFRDASDITSGILEVLTTTGKYFWVPIARVAEITFHKPVRPRDLIWRRASLAVASGPDGDVYIPVTYASDDPALGAEYRLGRATVWTEGDGPVAGVGQREFLVGDEAVPIMELGALRFAE</sequence>
<dbReference type="Gene3D" id="1.25.40.10">
    <property type="entry name" value="Tetratricopeptide repeat domain"/>
    <property type="match status" value="1"/>
</dbReference>
<reference evidence="1 2" key="1">
    <citation type="submission" date="2022-01" db="EMBL/GenBank/DDBJ databases">
        <authorList>
            <person name="Won M."/>
            <person name="Kim S.-J."/>
            <person name="Kwon S.-W."/>
        </authorList>
    </citation>
    <scope>NUCLEOTIDE SEQUENCE [LARGE SCALE GENOMIC DNA]</scope>
    <source>
        <strain evidence="1 2">KCTC 23505</strain>
    </source>
</reference>
<keyword evidence="2" id="KW-1185">Reference proteome</keyword>
<dbReference type="Pfam" id="PF07024">
    <property type="entry name" value="ImpE"/>
    <property type="match status" value="1"/>
</dbReference>
<proteinExistence type="predicted"/>
<gene>
    <name evidence="1" type="ORF">L2A60_13090</name>
</gene>
<evidence type="ECO:0000313" key="2">
    <source>
        <dbReference type="Proteomes" id="UP001521209"/>
    </source>
</evidence>
<dbReference type="InterPro" id="IPR011990">
    <property type="entry name" value="TPR-like_helical_dom_sf"/>
</dbReference>
<dbReference type="Pfam" id="PF14559">
    <property type="entry name" value="TPR_19"/>
    <property type="match status" value="1"/>
</dbReference>
<dbReference type="RefSeq" id="WP_235704864.1">
    <property type="nucleotide sequence ID" value="NZ_JAKGBZ010000026.1"/>
</dbReference>
<comment type="caution">
    <text evidence="1">The sequence shown here is derived from an EMBL/GenBank/DDBJ whole genome shotgun (WGS) entry which is preliminary data.</text>
</comment>
<evidence type="ECO:0000313" key="1">
    <source>
        <dbReference type="EMBL" id="MCF3947613.1"/>
    </source>
</evidence>
<dbReference type="EMBL" id="JAKGBZ010000026">
    <property type="protein sequence ID" value="MCF3947613.1"/>
    <property type="molecule type" value="Genomic_DNA"/>
</dbReference>